<dbReference type="OrthoDB" id="851886at2759"/>
<proteinExistence type="predicted"/>
<feature type="region of interest" description="Disordered" evidence="1">
    <location>
        <begin position="1"/>
        <end position="87"/>
    </location>
</feature>
<evidence type="ECO:0000259" key="2">
    <source>
        <dbReference type="Pfam" id="PF14111"/>
    </source>
</evidence>
<evidence type="ECO:0000256" key="1">
    <source>
        <dbReference type="SAM" id="MobiDB-lite"/>
    </source>
</evidence>
<feature type="domain" description="DUF4283" evidence="2">
    <location>
        <begin position="132"/>
        <end position="212"/>
    </location>
</feature>
<feature type="compositionally biased region" description="Gly residues" evidence="1">
    <location>
        <begin position="72"/>
        <end position="81"/>
    </location>
</feature>
<protein>
    <recommendedName>
        <fullName evidence="2">DUF4283 domain-containing protein</fullName>
    </recommendedName>
</protein>
<feature type="compositionally biased region" description="Basic residues" evidence="1">
    <location>
        <begin position="1"/>
        <end position="14"/>
    </location>
</feature>
<dbReference type="Proteomes" id="UP000595140">
    <property type="component" value="Unassembled WGS sequence"/>
</dbReference>
<feature type="compositionally biased region" description="Basic and acidic residues" evidence="1">
    <location>
        <begin position="304"/>
        <end position="333"/>
    </location>
</feature>
<keyword evidence="4" id="KW-1185">Reference proteome</keyword>
<dbReference type="AlphaFoldDB" id="A0A484LN73"/>
<organism evidence="3 4">
    <name type="scientific">Cuscuta campestris</name>
    <dbReference type="NCBI Taxonomy" id="132261"/>
    <lineage>
        <taxon>Eukaryota</taxon>
        <taxon>Viridiplantae</taxon>
        <taxon>Streptophyta</taxon>
        <taxon>Embryophyta</taxon>
        <taxon>Tracheophyta</taxon>
        <taxon>Spermatophyta</taxon>
        <taxon>Magnoliopsida</taxon>
        <taxon>eudicotyledons</taxon>
        <taxon>Gunneridae</taxon>
        <taxon>Pentapetalae</taxon>
        <taxon>asterids</taxon>
        <taxon>lamiids</taxon>
        <taxon>Solanales</taxon>
        <taxon>Convolvulaceae</taxon>
        <taxon>Cuscuteae</taxon>
        <taxon>Cuscuta</taxon>
        <taxon>Cuscuta subgen. Grammica</taxon>
        <taxon>Cuscuta sect. Cleistogrammica</taxon>
    </lineage>
</organism>
<sequence>MTARKRGRPRRKKPTAAVAGAKLNPSNRVSESLGGGESSTGAGKDITPNSNIQSDLKRKEQNLNDLRSSGINPGGTPGQGGTPEEPKKKTFAEITGLKDEFNYGLNYVQTEEMNGLKVARLSREAVEEDAAGWNSSLVCCVLGANPSLKVMDGFLSRIWKDYKIADVVVLREGQFVVHFEKEEDRDEIARRKYYFLDNKPMLVQRWKPGCKLNLDELTDIPIWLRFPDLDPKYWSLSGLSKLGSIIGKPVKRDKATATKSKLDFARIQIEVGIQKSFPEMKGDKQPVTRKTMVWRRKQSTPQQQHKEDAKENASNENLEERMDGDKEEEEFHIVTKRKSAKRGGLFEKQFIDGINKVFHEAPYQGHYPFLT</sequence>
<feature type="region of interest" description="Disordered" evidence="1">
    <location>
        <begin position="293"/>
        <end position="335"/>
    </location>
</feature>
<dbReference type="PANTHER" id="PTHR33233">
    <property type="entry name" value="ENDONUCLEASE/EXONUCLEASE/PHOSPHATASE"/>
    <property type="match status" value="1"/>
</dbReference>
<dbReference type="Pfam" id="PF14111">
    <property type="entry name" value="DUF4283"/>
    <property type="match status" value="1"/>
</dbReference>
<reference evidence="3 4" key="1">
    <citation type="submission" date="2018-04" db="EMBL/GenBank/DDBJ databases">
        <authorList>
            <person name="Vogel A."/>
        </authorList>
    </citation>
    <scope>NUCLEOTIDE SEQUENCE [LARGE SCALE GENOMIC DNA]</scope>
</reference>
<dbReference type="InterPro" id="IPR025558">
    <property type="entry name" value="DUF4283"/>
</dbReference>
<gene>
    <name evidence="3" type="ORF">CCAM_LOCUS19174</name>
</gene>
<dbReference type="EMBL" id="OOIL02001679">
    <property type="protein sequence ID" value="VFQ77398.1"/>
    <property type="molecule type" value="Genomic_DNA"/>
</dbReference>
<dbReference type="PANTHER" id="PTHR33233:SF14">
    <property type="entry name" value="ENDONUCLEASE_EXONUCLEASE_PHOSPHATASE"/>
    <property type="match status" value="1"/>
</dbReference>
<evidence type="ECO:0000313" key="4">
    <source>
        <dbReference type="Proteomes" id="UP000595140"/>
    </source>
</evidence>
<name>A0A484LN73_9ASTE</name>
<accession>A0A484LN73</accession>
<evidence type="ECO:0000313" key="3">
    <source>
        <dbReference type="EMBL" id="VFQ77398.1"/>
    </source>
</evidence>